<keyword evidence="1" id="KW-1133">Transmembrane helix</keyword>
<protein>
    <recommendedName>
        <fullName evidence="2">Acyltransferase 3 domain-containing protein</fullName>
    </recommendedName>
</protein>
<feature type="transmembrane region" description="Helical" evidence="1">
    <location>
        <begin position="421"/>
        <end position="439"/>
    </location>
</feature>
<accession>A0AAW1UCY2</accession>
<feature type="transmembrane region" description="Helical" evidence="1">
    <location>
        <begin position="391"/>
        <end position="409"/>
    </location>
</feature>
<evidence type="ECO:0000313" key="4">
    <source>
        <dbReference type="Proteomes" id="UP001431783"/>
    </source>
</evidence>
<dbReference type="Proteomes" id="UP001431783">
    <property type="component" value="Unassembled WGS sequence"/>
</dbReference>
<dbReference type="EMBL" id="JARQZJ010000061">
    <property type="protein sequence ID" value="KAK9878820.1"/>
    <property type="molecule type" value="Genomic_DNA"/>
</dbReference>
<dbReference type="PANTHER" id="PTHR11161">
    <property type="entry name" value="O-ACYLTRANSFERASE"/>
    <property type="match status" value="1"/>
</dbReference>
<feature type="transmembrane region" description="Helical" evidence="1">
    <location>
        <begin position="490"/>
        <end position="515"/>
    </location>
</feature>
<keyword evidence="4" id="KW-1185">Reference proteome</keyword>
<dbReference type="GO" id="GO:0016747">
    <property type="term" value="F:acyltransferase activity, transferring groups other than amino-acyl groups"/>
    <property type="evidence" value="ECO:0007669"/>
    <property type="project" value="InterPro"/>
</dbReference>
<reference evidence="3 4" key="1">
    <citation type="submission" date="2023-03" db="EMBL/GenBank/DDBJ databases">
        <title>Genome insight into feeding habits of ladybird beetles.</title>
        <authorList>
            <person name="Li H.-S."/>
            <person name="Huang Y.-H."/>
            <person name="Pang H."/>
        </authorList>
    </citation>
    <scope>NUCLEOTIDE SEQUENCE [LARGE SCALE GENOMIC DNA]</scope>
    <source>
        <strain evidence="3">SYSU_2023b</strain>
        <tissue evidence="3">Whole body</tissue>
    </source>
</reference>
<organism evidence="3 4">
    <name type="scientific">Henosepilachna vigintioctopunctata</name>
    <dbReference type="NCBI Taxonomy" id="420089"/>
    <lineage>
        <taxon>Eukaryota</taxon>
        <taxon>Metazoa</taxon>
        <taxon>Ecdysozoa</taxon>
        <taxon>Arthropoda</taxon>
        <taxon>Hexapoda</taxon>
        <taxon>Insecta</taxon>
        <taxon>Pterygota</taxon>
        <taxon>Neoptera</taxon>
        <taxon>Endopterygota</taxon>
        <taxon>Coleoptera</taxon>
        <taxon>Polyphaga</taxon>
        <taxon>Cucujiformia</taxon>
        <taxon>Coccinelloidea</taxon>
        <taxon>Coccinellidae</taxon>
        <taxon>Epilachninae</taxon>
        <taxon>Epilachnini</taxon>
        <taxon>Henosepilachna</taxon>
    </lineage>
</organism>
<feature type="domain" description="Acyltransferase 3" evidence="2">
    <location>
        <begin position="118"/>
        <end position="511"/>
    </location>
</feature>
<sequence length="545" mass="62545">MSVERVKTLEKDPSFLIATPKFIILMVTMGIILLLSIVGTTIDVKRHNKDKQFNMAIGQDLNSKMKEKNVSEVELVKISQESLKSKNSLILDILRSFSVYSNVRALVNTNLPSDSIRCIHGIRFFGMLWVIMIHSVFFQADYVKDPPFAYRMSEDLSSQILSNSTYSVDTYLFLSGFLVAYLYYKSKRTSGSPVNYLRKLNEFCMMCFNRFVRLTPPYLFVIILTDVVFTYLRQTSSLESSEQPDVLCSKYWWRNVLYINNLYPRSEMCLSWSWYMSLDTQAFVISAMLLIVSTFAFKFAASSLIVLILGSMLVTAYKSYSISYIPTMDEQLVHLDDIYDLPWNRIGPYLVGTATGYFLVEKLQYKLVLGKPFLNYLFEYNERLKFSGYKAILWILFPLLNLWILFTLYTRQLSVEFSAVYMGISRTLWGIGLAWTLLACCTGNADRMNKFLSFPGWIPMSRLTFCAYLLNPLVTNSMFLGTEMGFDSSTSGYAITILGIAFATFFWAFVVSLFFESPFILITKILLRGISRTPSNVGNSNTQKP</sequence>
<dbReference type="InterPro" id="IPR052728">
    <property type="entry name" value="O2_lipid_transport_reg"/>
</dbReference>
<feature type="transmembrane region" description="Helical" evidence="1">
    <location>
        <begin position="22"/>
        <end position="42"/>
    </location>
</feature>
<feature type="transmembrane region" description="Helical" evidence="1">
    <location>
        <begin position="160"/>
        <end position="184"/>
    </location>
</feature>
<dbReference type="InterPro" id="IPR002656">
    <property type="entry name" value="Acyl_transf_3_dom"/>
</dbReference>
<dbReference type="Pfam" id="PF01757">
    <property type="entry name" value="Acyl_transf_3"/>
    <property type="match status" value="1"/>
</dbReference>
<name>A0AAW1UCY2_9CUCU</name>
<keyword evidence="1" id="KW-0472">Membrane</keyword>
<dbReference type="AlphaFoldDB" id="A0AAW1UCY2"/>
<feature type="transmembrane region" description="Helical" evidence="1">
    <location>
        <begin position="122"/>
        <end position="140"/>
    </location>
</feature>
<comment type="caution">
    <text evidence="3">The sequence shown here is derived from an EMBL/GenBank/DDBJ whole genome shotgun (WGS) entry which is preliminary data.</text>
</comment>
<proteinExistence type="predicted"/>
<feature type="transmembrane region" description="Helical" evidence="1">
    <location>
        <begin position="211"/>
        <end position="232"/>
    </location>
</feature>
<keyword evidence="1" id="KW-0812">Transmembrane</keyword>
<evidence type="ECO:0000313" key="3">
    <source>
        <dbReference type="EMBL" id="KAK9878820.1"/>
    </source>
</evidence>
<evidence type="ECO:0000256" key="1">
    <source>
        <dbReference type="SAM" id="Phobius"/>
    </source>
</evidence>
<gene>
    <name evidence="3" type="ORF">WA026_003655</name>
</gene>
<dbReference type="PANTHER" id="PTHR11161:SF72">
    <property type="entry name" value="FI21449P1"/>
    <property type="match status" value="1"/>
</dbReference>
<feature type="transmembrane region" description="Helical" evidence="1">
    <location>
        <begin position="282"/>
        <end position="309"/>
    </location>
</feature>
<feature type="transmembrane region" description="Helical" evidence="1">
    <location>
        <begin position="451"/>
        <end position="470"/>
    </location>
</feature>
<evidence type="ECO:0000259" key="2">
    <source>
        <dbReference type="Pfam" id="PF01757"/>
    </source>
</evidence>